<dbReference type="Gene3D" id="3.40.50.2300">
    <property type="match status" value="2"/>
</dbReference>
<dbReference type="InterPro" id="IPR050555">
    <property type="entry name" value="Bact_Solute-Bind_Prot2"/>
</dbReference>
<dbReference type="EMBL" id="JACSRA010000001">
    <property type="protein sequence ID" value="MBD7909935.1"/>
    <property type="molecule type" value="Genomic_DNA"/>
</dbReference>
<reference evidence="11 12" key="1">
    <citation type="submission" date="2020-08" db="EMBL/GenBank/DDBJ databases">
        <title>A Genomic Blueprint of the Chicken Gut Microbiome.</title>
        <authorList>
            <person name="Gilroy R."/>
            <person name="Ravi A."/>
            <person name="Getino M."/>
            <person name="Pursley I."/>
            <person name="Horton D.L."/>
            <person name="Alikhan N.-F."/>
            <person name="Baker D."/>
            <person name="Gharbi K."/>
            <person name="Hall N."/>
            <person name="Watson M."/>
            <person name="Adriaenssens E.M."/>
            <person name="Foster-Nyarko E."/>
            <person name="Jarju S."/>
            <person name="Secka A."/>
            <person name="Antonio M."/>
            <person name="Oren A."/>
            <person name="Chaudhuri R."/>
            <person name="La Ragione R.M."/>
            <person name="Hildebrand F."/>
            <person name="Pallen M.J."/>
        </authorList>
    </citation>
    <scope>NUCLEOTIDE SEQUENCE [LARGE SCALE GENOMIC DNA]</scope>
    <source>
        <strain evidence="11 12">Sa3CVN1</strain>
    </source>
</reference>
<keyword evidence="5" id="KW-0732">Signal</keyword>
<evidence type="ECO:0000256" key="7">
    <source>
        <dbReference type="ARBA" id="ARBA00022837"/>
    </source>
</evidence>
<dbReference type="SUPFAM" id="SSF53822">
    <property type="entry name" value="Periplasmic binding protein-like I"/>
    <property type="match status" value="1"/>
</dbReference>
<keyword evidence="3" id="KW-0762">Sugar transport</keyword>
<evidence type="ECO:0000256" key="4">
    <source>
        <dbReference type="ARBA" id="ARBA00022723"/>
    </source>
</evidence>
<proteinExistence type="predicted"/>
<protein>
    <recommendedName>
        <fullName evidence="9">D-galactose/methyl-galactoside binding periplasmic protein MglB</fullName>
    </recommendedName>
</protein>
<evidence type="ECO:0000256" key="8">
    <source>
        <dbReference type="ARBA" id="ARBA00034323"/>
    </source>
</evidence>
<dbReference type="PANTHER" id="PTHR30036:SF2">
    <property type="entry name" value="D-GALACTOSE_METHYL-GALACTOSIDE BINDING PERIPLASMIC PROTEIN MGLB"/>
    <property type="match status" value="1"/>
</dbReference>
<comment type="subunit">
    <text evidence="8">The ABC transporter complex is composed of one ATP-binding protein (MglA), two transmembrane proteins (MglC) and a solute-binding protein (MglB).</text>
</comment>
<evidence type="ECO:0000313" key="11">
    <source>
        <dbReference type="EMBL" id="MBD7909935.1"/>
    </source>
</evidence>
<evidence type="ECO:0000259" key="10">
    <source>
        <dbReference type="Pfam" id="PF13407"/>
    </source>
</evidence>
<evidence type="ECO:0000256" key="2">
    <source>
        <dbReference type="ARBA" id="ARBA00022448"/>
    </source>
</evidence>
<evidence type="ECO:0000256" key="9">
    <source>
        <dbReference type="ARBA" id="ARBA00034344"/>
    </source>
</evidence>
<dbReference type="InterPro" id="IPR044085">
    <property type="entry name" value="MglB-like_PBP1"/>
</dbReference>
<evidence type="ECO:0000256" key="5">
    <source>
        <dbReference type="ARBA" id="ARBA00022729"/>
    </source>
</evidence>
<keyword evidence="6" id="KW-0574">Periplasm</keyword>
<dbReference type="Proteomes" id="UP000627781">
    <property type="component" value="Unassembled WGS sequence"/>
</dbReference>
<comment type="caution">
    <text evidence="11">The sequence shown here is derived from an EMBL/GenBank/DDBJ whole genome shotgun (WGS) entry which is preliminary data.</text>
</comment>
<dbReference type="Pfam" id="PF13407">
    <property type="entry name" value="Peripla_BP_4"/>
    <property type="match status" value="1"/>
</dbReference>
<keyword evidence="12" id="KW-1185">Reference proteome</keyword>
<dbReference type="CDD" id="cd01539">
    <property type="entry name" value="PBP1_GGBP"/>
    <property type="match status" value="1"/>
</dbReference>
<evidence type="ECO:0000256" key="1">
    <source>
        <dbReference type="ARBA" id="ARBA00004196"/>
    </source>
</evidence>
<evidence type="ECO:0000313" key="12">
    <source>
        <dbReference type="Proteomes" id="UP000627781"/>
    </source>
</evidence>
<keyword evidence="2" id="KW-0813">Transport</keyword>
<dbReference type="InterPro" id="IPR025997">
    <property type="entry name" value="SBP_2_dom"/>
</dbReference>
<gene>
    <name evidence="11" type="ORF">H9661_01080</name>
</gene>
<accession>A0ABR8PP28</accession>
<keyword evidence="7" id="KW-0106">Calcium</keyword>
<keyword evidence="4" id="KW-0479">Metal-binding</keyword>
<comment type="subcellular location">
    <subcellularLocation>
        <location evidence="1">Cell envelope</location>
    </subcellularLocation>
</comment>
<dbReference type="PANTHER" id="PTHR30036">
    <property type="entry name" value="D-XYLOSE-BINDING PERIPLASMIC PROTEIN"/>
    <property type="match status" value="1"/>
</dbReference>
<sequence>MYKFRKIIGVFAIIIFATVIFQGNEKNALCLSKVNEEKTLKIGVMEYKSSDQYILEIHKSLEQIQRDNLGKVEFLFYDAKDNQEVQNASINKLLQEGIDLLVVNIVDINTAQNVINMVKQKNIPIIFYNREPLTTDAIKSYNRAVFIGTDAAEAGILQGKIFYKLWSINKKLIDKNRDNKLQYVMLKGEPYNIETLERTRYSVLTINSEGIGTEELTSVFCSWDGSTAESVMNTVYLSYGNKIEAIISNNDAMAIGAIRTLQKYGYNTGDPNKMIPIVGVDAIPIAIEYIEKGYMTGTVVQDVMETAKAIYTCGLNLINRKSAIDGTAYNFDDTGVSIRIPYKEYVK</sequence>
<evidence type="ECO:0000256" key="6">
    <source>
        <dbReference type="ARBA" id="ARBA00022764"/>
    </source>
</evidence>
<feature type="domain" description="Periplasmic binding protein" evidence="10">
    <location>
        <begin position="42"/>
        <end position="319"/>
    </location>
</feature>
<organism evidence="11 12">
    <name type="scientific">Clostridium cibarium</name>
    <dbReference type="NCBI Taxonomy" id="2762247"/>
    <lineage>
        <taxon>Bacteria</taxon>
        <taxon>Bacillati</taxon>
        <taxon>Bacillota</taxon>
        <taxon>Clostridia</taxon>
        <taxon>Eubacteriales</taxon>
        <taxon>Clostridiaceae</taxon>
        <taxon>Clostridium</taxon>
    </lineage>
</organism>
<name>A0ABR8PP28_9CLOT</name>
<dbReference type="RefSeq" id="WP_143316335.1">
    <property type="nucleotide sequence ID" value="NZ_JACSRA010000001.1"/>
</dbReference>
<evidence type="ECO:0000256" key="3">
    <source>
        <dbReference type="ARBA" id="ARBA00022597"/>
    </source>
</evidence>
<dbReference type="InterPro" id="IPR028082">
    <property type="entry name" value="Peripla_BP_I"/>
</dbReference>